<comment type="caution">
    <text evidence="3">The sequence shown here is derived from an EMBL/GenBank/DDBJ whole genome shotgun (WGS) entry which is preliminary data.</text>
</comment>
<dbReference type="InterPro" id="IPR010031">
    <property type="entry name" value="FAD_lactone_oxidase-like"/>
</dbReference>
<dbReference type="SUPFAM" id="SSF56176">
    <property type="entry name" value="FAD-binding/transporter-associated domain-like"/>
    <property type="match status" value="1"/>
</dbReference>
<dbReference type="InterPro" id="IPR016167">
    <property type="entry name" value="FAD-bd_PCMH_sub1"/>
</dbReference>
<keyword evidence="4" id="KW-1185">Reference proteome</keyword>
<protein>
    <submittedName>
        <fullName evidence="3">FAD-linked oxidoreductase</fullName>
    </submittedName>
</protein>
<dbReference type="Gene3D" id="3.30.70.2520">
    <property type="match status" value="1"/>
</dbReference>
<evidence type="ECO:0000259" key="2">
    <source>
        <dbReference type="PROSITE" id="PS51387"/>
    </source>
</evidence>
<dbReference type="PANTHER" id="PTHR43762:SF1">
    <property type="entry name" value="D-ARABINONO-1,4-LACTONE OXIDASE"/>
    <property type="match status" value="1"/>
</dbReference>
<dbReference type="Gene3D" id="3.30.43.10">
    <property type="entry name" value="Uridine Diphospho-n-acetylenolpyruvylglucosamine Reductase, domain 2"/>
    <property type="match status" value="1"/>
</dbReference>
<dbReference type="RefSeq" id="WP_188360133.1">
    <property type="nucleotide sequence ID" value="NZ_BMDC01000004.1"/>
</dbReference>
<reference evidence="3 4" key="1">
    <citation type="journal article" date="2014" name="Int. J. Syst. Evol. Microbiol.">
        <title>Complete genome sequence of Corynebacterium casei LMG S-19264T (=DSM 44701T), isolated from a smear-ripened cheese.</title>
        <authorList>
            <consortium name="US DOE Joint Genome Institute (JGI-PGF)"/>
            <person name="Walter F."/>
            <person name="Albersmeier A."/>
            <person name="Kalinowski J."/>
            <person name="Ruckert C."/>
        </authorList>
    </citation>
    <scope>NUCLEOTIDE SEQUENCE [LARGE SCALE GENOMIC DNA]</scope>
    <source>
        <strain evidence="3 4">CCM 8669</strain>
    </source>
</reference>
<evidence type="ECO:0000313" key="3">
    <source>
        <dbReference type="EMBL" id="GGH65511.1"/>
    </source>
</evidence>
<dbReference type="InterPro" id="IPR016171">
    <property type="entry name" value="Vanillyl_alc_oxidase_C-sub2"/>
</dbReference>
<dbReference type="InterPro" id="IPR036318">
    <property type="entry name" value="FAD-bd_PCMH-like_sf"/>
</dbReference>
<sequence>MSENVWSTWGHRHDAEPNRVFKPRSVAEAQDLIKQVAASGGQIKVVGASRSSSAIAQPTDTMLSLDNLVGLTGVSPDHKQATFLAGTTVQHANKALATYGLAFENLGRLGQQTLAGAVSTGTHGTGLGFGIMPTQVTALTLLTSTGELVECSAERNPEIFRAALVGLGALGILTSITFRVVPSFRIHASERARDFNEIVPTFIDRSRGSDHYEFSWFPDGTQVRTRRLTRLPLLTEGFMEPSALISQARRHGRDYALNNGIFEVMNFVATRAPSSQKLLNKVSNLTSGNRRYADLSPTVFILNRTVRQNNMEYAFDLQVFEELMKDLKKHLEKQKVHAGYPIVVRTAAADDIPLSQAYGRETVFISAREYWRQPFEEYFTGLESVFKDYGGRPHWGQMHSLDAADLEKLYPEFSAFTSLREEMDPDGLFLNPYLRKVLLP</sequence>
<gene>
    <name evidence="3" type="ORF">GCM10007359_18820</name>
</gene>
<dbReference type="PIRSF" id="PIRSF000136">
    <property type="entry name" value="LGO_GLO"/>
    <property type="match status" value="1"/>
</dbReference>
<dbReference type="GO" id="GO:0016020">
    <property type="term" value="C:membrane"/>
    <property type="evidence" value="ECO:0007669"/>
    <property type="project" value="InterPro"/>
</dbReference>
<organism evidence="3 4">
    <name type="scientific">Rothia aerolata</name>
    <dbReference type="NCBI Taxonomy" id="1812262"/>
    <lineage>
        <taxon>Bacteria</taxon>
        <taxon>Bacillati</taxon>
        <taxon>Actinomycetota</taxon>
        <taxon>Actinomycetes</taxon>
        <taxon>Micrococcales</taxon>
        <taxon>Micrococcaceae</taxon>
        <taxon>Rothia</taxon>
    </lineage>
</organism>
<keyword evidence="1" id="KW-0560">Oxidoreductase</keyword>
<dbReference type="Pfam" id="PF01565">
    <property type="entry name" value="FAD_binding_4"/>
    <property type="match status" value="1"/>
</dbReference>
<name>A0A917MV15_9MICC</name>
<dbReference type="EMBL" id="BMDC01000004">
    <property type="protein sequence ID" value="GGH65511.1"/>
    <property type="molecule type" value="Genomic_DNA"/>
</dbReference>
<dbReference type="InterPro" id="IPR016169">
    <property type="entry name" value="FAD-bd_PCMH_sub2"/>
</dbReference>
<evidence type="ECO:0000256" key="1">
    <source>
        <dbReference type="ARBA" id="ARBA00023002"/>
    </source>
</evidence>
<evidence type="ECO:0000313" key="4">
    <source>
        <dbReference type="Proteomes" id="UP000600171"/>
    </source>
</evidence>
<dbReference type="InterPro" id="IPR007173">
    <property type="entry name" value="ALO_C"/>
</dbReference>
<dbReference type="AlphaFoldDB" id="A0A917MV15"/>
<dbReference type="Pfam" id="PF04030">
    <property type="entry name" value="ALO"/>
    <property type="match status" value="1"/>
</dbReference>
<dbReference type="Gene3D" id="3.30.465.10">
    <property type="match status" value="1"/>
</dbReference>
<dbReference type="InterPro" id="IPR016166">
    <property type="entry name" value="FAD-bd_PCMH"/>
</dbReference>
<dbReference type="Proteomes" id="UP000600171">
    <property type="component" value="Unassembled WGS sequence"/>
</dbReference>
<feature type="domain" description="FAD-binding PCMH-type" evidence="2">
    <location>
        <begin position="13"/>
        <end position="183"/>
    </location>
</feature>
<accession>A0A917MV15</accession>
<dbReference type="Gene3D" id="1.10.45.10">
    <property type="entry name" value="Vanillyl-alcohol Oxidase, Chain A, domain 4"/>
    <property type="match status" value="1"/>
</dbReference>
<dbReference type="GO" id="GO:0003885">
    <property type="term" value="F:D-arabinono-1,4-lactone oxidase activity"/>
    <property type="evidence" value="ECO:0007669"/>
    <property type="project" value="InterPro"/>
</dbReference>
<dbReference type="PROSITE" id="PS51387">
    <property type="entry name" value="FAD_PCMH"/>
    <property type="match status" value="1"/>
</dbReference>
<dbReference type="PANTHER" id="PTHR43762">
    <property type="entry name" value="L-GULONOLACTONE OXIDASE"/>
    <property type="match status" value="1"/>
</dbReference>
<proteinExistence type="predicted"/>
<dbReference type="GO" id="GO:0071949">
    <property type="term" value="F:FAD binding"/>
    <property type="evidence" value="ECO:0007669"/>
    <property type="project" value="InterPro"/>
</dbReference>
<dbReference type="InterPro" id="IPR006094">
    <property type="entry name" value="Oxid_FAD_bind_N"/>
</dbReference>